<comment type="caution">
    <text evidence="6">The sequence shown here is derived from an EMBL/GenBank/DDBJ whole genome shotgun (WGS) entry which is preliminary data.</text>
</comment>
<dbReference type="Proteomes" id="UP001171687">
    <property type="component" value="Unassembled WGS sequence"/>
</dbReference>
<feature type="compositionally biased region" description="Basic and acidic residues" evidence="2">
    <location>
        <begin position="417"/>
        <end position="433"/>
    </location>
</feature>
<feature type="region of interest" description="Disordered" evidence="2">
    <location>
        <begin position="394"/>
        <end position="469"/>
    </location>
</feature>
<evidence type="ECO:0000256" key="2">
    <source>
        <dbReference type="SAM" id="MobiDB-lite"/>
    </source>
</evidence>
<keyword evidence="6" id="KW-0547">Nucleotide-binding</keyword>
<reference evidence="6 7" key="1">
    <citation type="submission" date="2017-08" db="EMBL/GenBank/DDBJ databases">
        <title>Draft genome sequences of 64 type strains of genus Staph aureus.</title>
        <authorList>
            <person name="Cole K."/>
            <person name="Golubchik T."/>
            <person name="Russell J."/>
            <person name="Foster D."/>
            <person name="Llewelyn M."/>
            <person name="Wilson D."/>
            <person name="Crook D."/>
            <person name="Paul J."/>
        </authorList>
    </citation>
    <scope>NUCLEOTIDE SEQUENCE [LARGE SCALE GENOMIC DNA]</scope>
    <source>
        <strain evidence="6 7">NCTC 12101</strain>
    </source>
</reference>
<dbReference type="GeneID" id="64982032"/>
<evidence type="ECO:0000313" key="7">
    <source>
        <dbReference type="Proteomes" id="UP000242470"/>
    </source>
</evidence>
<sequence length="469" mass="55130">MGLQSYDYGLRPHDHFKVLRNFIFTQQHLDILNRLFTPLIGAQATGLYIYLDQFKDTPQETVMTHYVIMNELKTNLSEFRQAMDLLEGIGLVKTFVKHDENQSSFVYQLVQPPTANQYFNDPMLSVYLYSEVSKQRYLQLKAHFEDTEAVDLSQYQETTRKYTDVFTIPRDKDVPDSQLVRRDETYDGVNLSHVQFDFEQLYDLLQSHFISSNIVTKEAKNLIIQLATLYGLTPEDMKRIILKSITSAQELSFEDLRKHARSYYLMEHEQHLPRLQAKHDQQPVQGIDAKAEETNGQDDENMSMQQYMKLLDETSPIDMLVSWSDSEPTVSQKALVEELVEQQKLSFGVTNVLLQYVMLKNDYRLPKDYIREIASNWKKLEFKTASEAYEHIMKQKENSQKRKANKTSYTQRPKKIVSREMTPKWLQERHQSDNNKGQQGTQMSEEETAQFEKEKAALAKRLRQRRKED</sequence>
<evidence type="ECO:0000313" key="6">
    <source>
        <dbReference type="EMBL" id="PNZ68244.1"/>
    </source>
</evidence>
<evidence type="ECO:0000259" key="3">
    <source>
        <dbReference type="Pfam" id="PF07261"/>
    </source>
</evidence>
<feature type="domain" description="DnaB/C C-terminal" evidence="3">
    <location>
        <begin position="335"/>
        <end position="392"/>
    </location>
</feature>
<protein>
    <submittedName>
        <fullName evidence="5">DnaD domain protein</fullName>
    </submittedName>
    <submittedName>
        <fullName evidence="6">Helicase DnaB</fullName>
    </submittedName>
</protein>
<evidence type="ECO:0000313" key="5">
    <source>
        <dbReference type="EMBL" id="MDN4532779.1"/>
    </source>
</evidence>
<name>A0AAP8TTJ1_9STAP</name>
<feature type="compositionally biased region" description="Basic residues" evidence="2">
    <location>
        <begin position="458"/>
        <end position="469"/>
    </location>
</feature>
<dbReference type="RefSeq" id="WP_059107175.1">
    <property type="nucleotide sequence ID" value="NZ_AP024589.1"/>
</dbReference>
<dbReference type="Pfam" id="PF07261">
    <property type="entry name" value="DnaB_2"/>
    <property type="match status" value="1"/>
</dbReference>
<dbReference type="EMBL" id="JAUHQC010000006">
    <property type="protein sequence ID" value="MDN4532779.1"/>
    <property type="molecule type" value="Genomic_DNA"/>
</dbReference>
<accession>A0AAP8TTJ1</accession>
<evidence type="ECO:0000259" key="4">
    <source>
        <dbReference type="Pfam" id="PF25888"/>
    </source>
</evidence>
<organism evidence="6 7">
    <name type="scientific">Staphylococcus auricularis</name>
    <dbReference type="NCBI Taxonomy" id="29379"/>
    <lineage>
        <taxon>Bacteria</taxon>
        <taxon>Bacillati</taxon>
        <taxon>Bacillota</taxon>
        <taxon>Bacilli</taxon>
        <taxon>Bacillales</taxon>
        <taxon>Staphylococcaceae</taxon>
        <taxon>Staphylococcus</taxon>
    </lineage>
</organism>
<gene>
    <name evidence="6" type="ORF">CD158_03870</name>
    <name evidence="5" type="ORF">QYH67_04135</name>
</gene>
<evidence type="ECO:0000256" key="1">
    <source>
        <dbReference type="ARBA" id="ARBA00093462"/>
    </source>
</evidence>
<feature type="compositionally biased region" description="Polar residues" evidence="2">
    <location>
        <begin position="434"/>
        <end position="443"/>
    </location>
</feature>
<dbReference type="EMBL" id="PPQW01000019">
    <property type="protein sequence ID" value="PNZ68244.1"/>
    <property type="molecule type" value="Genomic_DNA"/>
</dbReference>
<proteinExistence type="inferred from homology"/>
<dbReference type="GO" id="GO:0004386">
    <property type="term" value="F:helicase activity"/>
    <property type="evidence" value="ECO:0007669"/>
    <property type="project" value="UniProtKB-KW"/>
</dbReference>
<reference evidence="5" key="2">
    <citation type="submission" date="2023-07" db="EMBL/GenBank/DDBJ databases">
        <title>Evaluation of the beneficial properties of pineapple isolates.</title>
        <authorList>
            <person name="Adefiranye O."/>
        </authorList>
    </citation>
    <scope>NUCLEOTIDE SEQUENCE</scope>
    <source>
        <strain evidence="5">PAPLE_T1</strain>
    </source>
</reference>
<dbReference type="InterPro" id="IPR006343">
    <property type="entry name" value="DnaB/C_C"/>
</dbReference>
<dbReference type="Proteomes" id="UP000242470">
    <property type="component" value="Unassembled WGS sequence"/>
</dbReference>
<keyword evidence="6" id="KW-0378">Hydrolase</keyword>
<keyword evidence="6" id="KW-0347">Helicase</keyword>
<dbReference type="Pfam" id="PF25888">
    <property type="entry name" value="WHD_DnaB"/>
    <property type="match status" value="1"/>
</dbReference>
<keyword evidence="6" id="KW-0067">ATP-binding</keyword>
<dbReference type="AlphaFoldDB" id="A0AAP8TTJ1"/>
<dbReference type="InterPro" id="IPR058660">
    <property type="entry name" value="WHD_DnaB"/>
</dbReference>
<comment type="similarity">
    <text evidence="1">Belongs to the DnaB/DnaD family.</text>
</comment>
<feature type="domain" description="Replicative helicase loading/DNA remodeling protein DnaB N-terminal winged helix" evidence="4">
    <location>
        <begin position="11"/>
        <end position="260"/>
    </location>
</feature>